<gene>
    <name evidence="1" type="ORF">CDAR_201991</name>
</gene>
<evidence type="ECO:0000313" key="2">
    <source>
        <dbReference type="Proteomes" id="UP001054837"/>
    </source>
</evidence>
<protein>
    <submittedName>
        <fullName evidence="1">Uncharacterized protein</fullName>
    </submittedName>
</protein>
<evidence type="ECO:0000313" key="1">
    <source>
        <dbReference type="EMBL" id="GIY22008.1"/>
    </source>
</evidence>
<comment type="caution">
    <text evidence="1">The sequence shown here is derived from an EMBL/GenBank/DDBJ whole genome shotgun (WGS) entry which is preliminary data.</text>
</comment>
<dbReference type="Proteomes" id="UP001054837">
    <property type="component" value="Unassembled WGS sequence"/>
</dbReference>
<keyword evidence="2" id="KW-1185">Reference proteome</keyword>
<organism evidence="1 2">
    <name type="scientific">Caerostris darwini</name>
    <dbReference type="NCBI Taxonomy" id="1538125"/>
    <lineage>
        <taxon>Eukaryota</taxon>
        <taxon>Metazoa</taxon>
        <taxon>Ecdysozoa</taxon>
        <taxon>Arthropoda</taxon>
        <taxon>Chelicerata</taxon>
        <taxon>Arachnida</taxon>
        <taxon>Araneae</taxon>
        <taxon>Araneomorphae</taxon>
        <taxon>Entelegynae</taxon>
        <taxon>Araneoidea</taxon>
        <taxon>Araneidae</taxon>
        <taxon>Caerostris</taxon>
    </lineage>
</organism>
<accession>A0AAV4RPW6</accession>
<proteinExistence type="predicted"/>
<name>A0AAV4RPW6_9ARAC</name>
<dbReference type="EMBL" id="BPLQ01006383">
    <property type="protein sequence ID" value="GIY22008.1"/>
    <property type="molecule type" value="Genomic_DNA"/>
</dbReference>
<reference evidence="1 2" key="1">
    <citation type="submission" date="2021-06" db="EMBL/GenBank/DDBJ databases">
        <title>Caerostris darwini draft genome.</title>
        <authorList>
            <person name="Kono N."/>
            <person name="Arakawa K."/>
        </authorList>
    </citation>
    <scope>NUCLEOTIDE SEQUENCE [LARGE SCALE GENOMIC DNA]</scope>
</reference>
<sequence>MCDKVPFLHQDSDRLLPTPLQAPGRLGSNKNVGNKSCLHRYFYGQTVKFVKYQRLRNESLIPIYLVDHEAIKRKVKRISLAFGIRTKLDTFTLIAHKRFFSSKPQKFIPDCCKRV</sequence>
<dbReference type="AlphaFoldDB" id="A0AAV4RPW6"/>